<dbReference type="EMBL" id="DWYW01000143">
    <property type="protein sequence ID" value="HJA90381.1"/>
    <property type="molecule type" value="Genomic_DNA"/>
</dbReference>
<evidence type="ECO:0000256" key="3">
    <source>
        <dbReference type="ARBA" id="ARBA00023295"/>
    </source>
</evidence>
<accession>A0A9D2HZB3</accession>
<dbReference type="AlphaFoldDB" id="A0A9D2HZB3"/>
<comment type="similarity">
    <text evidence="1 4">Belongs to the glycosyl hydrolase 26 family.</text>
</comment>
<evidence type="ECO:0000259" key="5">
    <source>
        <dbReference type="PROSITE" id="PS51764"/>
    </source>
</evidence>
<evidence type="ECO:0000256" key="2">
    <source>
        <dbReference type="ARBA" id="ARBA00022801"/>
    </source>
</evidence>
<sequence>MPYLEGLIQEGDRISFDVIISDSGMYHLNFLSHGLGGEKINRVLVDHQIVAEITASEDNFSDSYAHYIYLEAGKHQITLEKFWGYIAIKGLEVIQTELIESTYYETVNSQLVNPNATSEAKRLMQFLADSYGKVVLSGQTANDGMMSKEFLAIARETGGKQPALLSLDFIDESASRRSRLTNRPDIIKHAKAFHEAGGIVTMMWHWNAPEPYLYDTTDHPWWSGFYTEHTTIDLEAIMNGDDPAGYDLLIKEMDEVADQLKLLQEAGIPILWRPLHEASGGWFWWGDSGPEPFIKLWQLMYDRYVNHHGLNHLIWVWNGQAKDWYPGDEYVDMIGEDIYPGKQVYTSQSDRFAQAMAYTEANKLIVLSENGCLPDPDLLNRDQVWWGYFTTWDREFVIDEQGEYSETYTDKAMLRKVYNHDLVLTLDELPDLSTYPME</sequence>
<feature type="active site" description="Nucleophile" evidence="4">
    <location>
        <position position="369"/>
    </location>
</feature>
<reference evidence="6" key="1">
    <citation type="journal article" date="2021" name="PeerJ">
        <title>Extensive microbial diversity within the chicken gut microbiome revealed by metagenomics and culture.</title>
        <authorList>
            <person name="Gilroy R."/>
            <person name="Ravi A."/>
            <person name="Getino M."/>
            <person name="Pursley I."/>
            <person name="Horton D.L."/>
            <person name="Alikhan N.F."/>
            <person name="Baker D."/>
            <person name="Gharbi K."/>
            <person name="Hall N."/>
            <person name="Watson M."/>
            <person name="Adriaenssens E.M."/>
            <person name="Foster-Nyarko E."/>
            <person name="Jarju S."/>
            <person name="Secka A."/>
            <person name="Antonio M."/>
            <person name="Oren A."/>
            <person name="Chaudhuri R.R."/>
            <person name="La Ragione R."/>
            <person name="Hildebrand F."/>
            <person name="Pallen M.J."/>
        </authorList>
    </citation>
    <scope>NUCLEOTIDE SEQUENCE</scope>
    <source>
        <strain evidence="6">CHK171-505</strain>
    </source>
</reference>
<dbReference type="Proteomes" id="UP000886856">
    <property type="component" value="Unassembled WGS sequence"/>
</dbReference>
<keyword evidence="3 4" id="KW-0326">Glycosidase</keyword>
<dbReference type="GO" id="GO:0030246">
    <property type="term" value="F:carbohydrate binding"/>
    <property type="evidence" value="ECO:0007669"/>
    <property type="project" value="InterPro"/>
</dbReference>
<dbReference type="GO" id="GO:0016985">
    <property type="term" value="F:mannan endo-1,4-beta-mannosidase activity"/>
    <property type="evidence" value="ECO:0007669"/>
    <property type="project" value="InterPro"/>
</dbReference>
<dbReference type="InterPro" id="IPR000805">
    <property type="entry name" value="Glyco_hydro_26"/>
</dbReference>
<comment type="caution">
    <text evidence="6">The sequence shown here is derived from an EMBL/GenBank/DDBJ whole genome shotgun (WGS) entry which is preliminary data.</text>
</comment>
<dbReference type="PRINTS" id="PR00739">
    <property type="entry name" value="GLHYDRLASE26"/>
</dbReference>
<dbReference type="InterPro" id="IPR017853">
    <property type="entry name" value="GH"/>
</dbReference>
<evidence type="ECO:0000313" key="7">
    <source>
        <dbReference type="Proteomes" id="UP000886856"/>
    </source>
</evidence>
<dbReference type="Pfam" id="PF02156">
    <property type="entry name" value="Glyco_hydro_26"/>
    <property type="match status" value="1"/>
</dbReference>
<evidence type="ECO:0000256" key="1">
    <source>
        <dbReference type="ARBA" id="ARBA00007754"/>
    </source>
</evidence>
<dbReference type="PANTHER" id="PTHR40079:SF4">
    <property type="entry name" value="GH26 DOMAIN-CONTAINING PROTEIN-RELATED"/>
    <property type="match status" value="1"/>
</dbReference>
<dbReference type="Gene3D" id="2.60.120.260">
    <property type="entry name" value="Galactose-binding domain-like"/>
    <property type="match status" value="1"/>
</dbReference>
<dbReference type="PANTHER" id="PTHR40079">
    <property type="entry name" value="MANNAN ENDO-1,4-BETA-MANNOSIDASE E-RELATED"/>
    <property type="match status" value="1"/>
</dbReference>
<evidence type="ECO:0000313" key="6">
    <source>
        <dbReference type="EMBL" id="HJA90381.1"/>
    </source>
</evidence>
<name>A0A9D2HZB3_9LACT</name>
<evidence type="ECO:0000256" key="4">
    <source>
        <dbReference type="PROSITE-ProRule" id="PRU01100"/>
    </source>
</evidence>
<reference evidence="6" key="2">
    <citation type="submission" date="2021-04" db="EMBL/GenBank/DDBJ databases">
        <authorList>
            <person name="Gilroy R."/>
        </authorList>
    </citation>
    <scope>NUCLEOTIDE SEQUENCE</scope>
    <source>
        <strain evidence="6">CHK171-505</strain>
    </source>
</reference>
<feature type="domain" description="GH26" evidence="5">
    <location>
        <begin position="118"/>
        <end position="427"/>
    </location>
</feature>
<dbReference type="Pfam" id="PF16990">
    <property type="entry name" value="CBM_35"/>
    <property type="match status" value="1"/>
</dbReference>
<keyword evidence="2 4" id="KW-0378">Hydrolase</keyword>
<organism evidence="6 7">
    <name type="scientific">Candidatus Jeotgalibaca merdavium</name>
    <dbReference type="NCBI Taxonomy" id="2838627"/>
    <lineage>
        <taxon>Bacteria</taxon>
        <taxon>Bacillati</taxon>
        <taxon>Bacillota</taxon>
        <taxon>Bacilli</taxon>
        <taxon>Lactobacillales</taxon>
        <taxon>Carnobacteriaceae</taxon>
        <taxon>Jeotgalibaca</taxon>
    </lineage>
</organism>
<dbReference type="SUPFAM" id="SSF51445">
    <property type="entry name" value="(Trans)glycosidases"/>
    <property type="match status" value="1"/>
</dbReference>
<dbReference type="InterPro" id="IPR022790">
    <property type="entry name" value="GH26_dom"/>
</dbReference>
<dbReference type="PROSITE" id="PS51764">
    <property type="entry name" value="GH26"/>
    <property type="match status" value="1"/>
</dbReference>
<dbReference type="Gene3D" id="3.20.20.80">
    <property type="entry name" value="Glycosidases"/>
    <property type="match status" value="1"/>
</dbReference>
<proteinExistence type="inferred from homology"/>
<protein>
    <recommendedName>
        <fullName evidence="5">GH26 domain-containing protein</fullName>
    </recommendedName>
</protein>
<dbReference type="GO" id="GO:0006080">
    <property type="term" value="P:substituted mannan metabolic process"/>
    <property type="evidence" value="ECO:0007669"/>
    <property type="project" value="InterPro"/>
</dbReference>
<dbReference type="InterPro" id="IPR005084">
    <property type="entry name" value="CBM6"/>
</dbReference>
<feature type="active site" description="Proton donor" evidence="4">
    <location>
        <position position="277"/>
    </location>
</feature>
<gene>
    <name evidence="6" type="ORF">H9948_06265</name>
</gene>